<dbReference type="SMR" id="A0A922CLU4"/>
<evidence type="ECO:0000256" key="1">
    <source>
        <dbReference type="SAM" id="SignalP"/>
    </source>
</evidence>
<feature type="signal peptide" evidence="1">
    <location>
        <begin position="1"/>
        <end position="23"/>
    </location>
</feature>
<dbReference type="GO" id="GO:0042742">
    <property type="term" value="P:defense response to bacterium"/>
    <property type="evidence" value="ECO:0007669"/>
    <property type="project" value="InterPro"/>
</dbReference>
<comment type="caution">
    <text evidence="2">The sequence shown here is derived from an EMBL/GenBank/DDBJ whole genome shotgun (WGS) entry which is preliminary data.</text>
</comment>
<dbReference type="EMBL" id="JH668394">
    <property type="protein sequence ID" value="KAG6450800.1"/>
    <property type="molecule type" value="Genomic_DNA"/>
</dbReference>
<dbReference type="EMBL" id="JH668394">
    <property type="protein sequence ID" value="KAG6450801.1"/>
    <property type="molecule type" value="Genomic_DNA"/>
</dbReference>
<dbReference type="AlphaFoldDB" id="A0A922CLU4"/>
<evidence type="ECO:0000313" key="3">
    <source>
        <dbReference type="Proteomes" id="UP000791440"/>
    </source>
</evidence>
<gene>
    <name evidence="2" type="ORF">O3G_MSEX006794</name>
</gene>
<feature type="chain" id="PRO_5038276752" evidence="1">
    <location>
        <begin position="24"/>
        <end position="67"/>
    </location>
</feature>
<dbReference type="GO" id="GO:0005576">
    <property type="term" value="C:extracellular region"/>
    <property type="evidence" value="ECO:0007669"/>
    <property type="project" value="InterPro"/>
</dbReference>
<dbReference type="Proteomes" id="UP000791440">
    <property type="component" value="Unassembled WGS sequence"/>
</dbReference>
<keyword evidence="3" id="KW-1185">Reference proteome</keyword>
<evidence type="ECO:0000313" key="2">
    <source>
        <dbReference type="EMBL" id="KAG6450801.1"/>
    </source>
</evidence>
<organism evidence="2 3">
    <name type="scientific">Manduca sexta</name>
    <name type="common">Tobacco hawkmoth</name>
    <name type="synonym">Tobacco hornworm</name>
    <dbReference type="NCBI Taxonomy" id="7130"/>
    <lineage>
        <taxon>Eukaryota</taxon>
        <taxon>Metazoa</taxon>
        <taxon>Ecdysozoa</taxon>
        <taxon>Arthropoda</taxon>
        <taxon>Hexapoda</taxon>
        <taxon>Insecta</taxon>
        <taxon>Pterygota</taxon>
        <taxon>Neoptera</taxon>
        <taxon>Endopterygota</taxon>
        <taxon>Lepidoptera</taxon>
        <taxon>Glossata</taxon>
        <taxon>Ditrysia</taxon>
        <taxon>Bombycoidea</taxon>
        <taxon>Sphingidae</taxon>
        <taxon>Sphinginae</taxon>
        <taxon>Sphingini</taxon>
        <taxon>Manduca</taxon>
    </lineage>
</organism>
<keyword evidence="1" id="KW-0732">Signal</keyword>
<reference evidence="2" key="1">
    <citation type="journal article" date="2016" name="Insect Biochem. Mol. Biol.">
        <title>Multifaceted biological insights from a draft genome sequence of the tobacco hornworm moth, Manduca sexta.</title>
        <authorList>
            <person name="Kanost M.R."/>
            <person name="Arrese E.L."/>
            <person name="Cao X."/>
            <person name="Chen Y.R."/>
            <person name="Chellapilla S."/>
            <person name="Goldsmith M.R."/>
            <person name="Grosse-Wilde E."/>
            <person name="Heckel D.G."/>
            <person name="Herndon N."/>
            <person name="Jiang H."/>
            <person name="Papanicolaou A."/>
            <person name="Qu J."/>
            <person name="Soulages J.L."/>
            <person name="Vogel H."/>
            <person name="Walters J."/>
            <person name="Waterhouse R.M."/>
            <person name="Ahn S.J."/>
            <person name="Almeida F.C."/>
            <person name="An C."/>
            <person name="Aqrawi P."/>
            <person name="Bretschneider A."/>
            <person name="Bryant W.B."/>
            <person name="Bucks S."/>
            <person name="Chao H."/>
            <person name="Chevignon G."/>
            <person name="Christen J.M."/>
            <person name="Clarke D.F."/>
            <person name="Dittmer N.T."/>
            <person name="Ferguson L.C.F."/>
            <person name="Garavelou S."/>
            <person name="Gordon K.H.J."/>
            <person name="Gunaratna R.T."/>
            <person name="Han Y."/>
            <person name="Hauser F."/>
            <person name="He Y."/>
            <person name="Heidel-Fischer H."/>
            <person name="Hirsh A."/>
            <person name="Hu Y."/>
            <person name="Jiang H."/>
            <person name="Kalra D."/>
            <person name="Klinner C."/>
            <person name="Konig C."/>
            <person name="Kovar C."/>
            <person name="Kroll A.R."/>
            <person name="Kuwar S.S."/>
            <person name="Lee S.L."/>
            <person name="Lehman R."/>
            <person name="Li K."/>
            <person name="Li Z."/>
            <person name="Liang H."/>
            <person name="Lovelace S."/>
            <person name="Lu Z."/>
            <person name="Mansfield J.H."/>
            <person name="McCulloch K.J."/>
            <person name="Mathew T."/>
            <person name="Morton B."/>
            <person name="Muzny D.M."/>
            <person name="Neunemann D."/>
            <person name="Ongeri F."/>
            <person name="Pauchet Y."/>
            <person name="Pu L.L."/>
            <person name="Pyrousis I."/>
            <person name="Rao X.J."/>
            <person name="Redding A."/>
            <person name="Roesel C."/>
            <person name="Sanchez-Gracia A."/>
            <person name="Schaack S."/>
            <person name="Shukla A."/>
            <person name="Tetreau G."/>
            <person name="Wang Y."/>
            <person name="Xiong G.H."/>
            <person name="Traut W."/>
            <person name="Walsh T.K."/>
            <person name="Worley K.C."/>
            <person name="Wu D."/>
            <person name="Wu W."/>
            <person name="Wu Y.Q."/>
            <person name="Zhang X."/>
            <person name="Zou Z."/>
            <person name="Zucker H."/>
            <person name="Briscoe A.D."/>
            <person name="Burmester T."/>
            <person name="Clem R.J."/>
            <person name="Feyereisen R."/>
            <person name="Grimmelikhuijzen C.J.P."/>
            <person name="Hamodrakas S.J."/>
            <person name="Hansson B.S."/>
            <person name="Huguet E."/>
            <person name="Jermiin L.S."/>
            <person name="Lan Q."/>
            <person name="Lehman H.K."/>
            <person name="Lorenzen M."/>
            <person name="Merzendorfer H."/>
            <person name="Michalopoulos I."/>
            <person name="Morton D.B."/>
            <person name="Muthukrishnan S."/>
            <person name="Oakeshott J.G."/>
            <person name="Palmer W."/>
            <person name="Park Y."/>
            <person name="Passarelli A.L."/>
            <person name="Rozas J."/>
            <person name="Schwartz L.M."/>
            <person name="Smith W."/>
            <person name="Southgate A."/>
            <person name="Vilcinskas A."/>
            <person name="Vogt R."/>
            <person name="Wang P."/>
            <person name="Werren J."/>
            <person name="Yu X.Q."/>
            <person name="Zhou J.J."/>
            <person name="Brown S.J."/>
            <person name="Scherer S.E."/>
            <person name="Richards S."/>
            <person name="Blissard G.W."/>
        </authorList>
    </citation>
    <scope>NUCLEOTIDE SEQUENCE</scope>
</reference>
<protein>
    <submittedName>
        <fullName evidence="2">Uncharacterized protein</fullName>
    </submittedName>
</protein>
<accession>A0A922CLU4</accession>
<dbReference type="InterPro" id="IPR009456">
    <property type="entry name" value="Moricin_fam"/>
</dbReference>
<name>A0A922CLU4_MANSE</name>
<sequence length="67" mass="7206">MKLTSLFIFVIVALSLLFSSTDAAPGKIPVKAIKQAGKVIGKGLRAINIAGTTHDVVSFFRPKKKKH</sequence>
<dbReference type="Gene3D" id="1.20.5.750">
    <property type="entry name" value="Moricin domain"/>
    <property type="match status" value="1"/>
</dbReference>
<dbReference type="InterPro" id="IPR037043">
    <property type="entry name" value="Moricin_sf"/>
</dbReference>
<dbReference type="Pfam" id="PF06451">
    <property type="entry name" value="Moricin"/>
    <property type="match status" value="1"/>
</dbReference>
<reference evidence="2" key="2">
    <citation type="submission" date="2020-12" db="EMBL/GenBank/DDBJ databases">
        <authorList>
            <person name="Kanost M."/>
        </authorList>
    </citation>
    <scope>NUCLEOTIDE SEQUENCE</scope>
</reference>
<proteinExistence type="predicted"/>